<evidence type="ECO:0000313" key="1">
    <source>
        <dbReference type="EMBL" id="UUF06693.1"/>
    </source>
</evidence>
<dbReference type="AlphaFoldDB" id="A0A9Q9FG44"/>
<proteinExistence type="predicted"/>
<dbReference type="EMBL" id="CP071250">
    <property type="protein sequence ID" value="UUF07945.1"/>
    <property type="molecule type" value="Genomic_DNA"/>
</dbReference>
<gene>
    <name evidence="1" type="ORF">J0J69_03685</name>
    <name evidence="2" type="ORF">J0J70_10025</name>
</gene>
<sequence>MKKWIWILSGLVLLIIGGVYVNRHLPEWMIKGGLAYVQKTDYALILESDKVSLDTDQKAVAKDVLQTMTYDVKGTRLLGDEAFVTVEVTLVDLMQLIDNEKEAIFKNTLSDWKQTLNDLFNQRIEGVVIRQLALVLEQTREKPMTTVTIEVPFVREYLWWKPVMTKEWIESIVHDYLTHE</sequence>
<dbReference type="Proteomes" id="UP001058072">
    <property type="component" value="Chromosome"/>
</dbReference>
<accession>A0A9Q9FG44</accession>
<reference evidence="2 3" key="1">
    <citation type="submission" date="2021-03" db="EMBL/GenBank/DDBJ databases">
        <title>Comparative Genomics and Metabolomics in the genus Turicibacter.</title>
        <authorList>
            <person name="Maki J."/>
            <person name="Looft T."/>
        </authorList>
    </citation>
    <scope>NUCLEOTIDE SEQUENCE</scope>
    <source>
        <strain evidence="2">ISU324</strain>
        <strain evidence="1 3">MMM721</strain>
    </source>
</reference>
<evidence type="ECO:0000313" key="2">
    <source>
        <dbReference type="EMBL" id="UUF07945.1"/>
    </source>
</evidence>
<keyword evidence="3" id="KW-1185">Reference proteome</keyword>
<organism evidence="2 4">
    <name type="scientific">Turicibacter bilis</name>
    <dbReference type="NCBI Taxonomy" id="2735723"/>
    <lineage>
        <taxon>Bacteria</taxon>
        <taxon>Bacillati</taxon>
        <taxon>Bacillota</taxon>
        <taxon>Erysipelotrichia</taxon>
        <taxon>Erysipelotrichales</taxon>
        <taxon>Turicibacteraceae</taxon>
        <taxon>Turicibacter</taxon>
    </lineage>
</organism>
<protein>
    <submittedName>
        <fullName evidence="2">Uncharacterized protein</fullName>
    </submittedName>
</protein>
<name>A0A9Q9FG44_9FIRM</name>
<evidence type="ECO:0000313" key="4">
    <source>
        <dbReference type="Proteomes" id="UP001058072"/>
    </source>
</evidence>
<dbReference type="EMBL" id="CP071249">
    <property type="protein sequence ID" value="UUF06693.1"/>
    <property type="molecule type" value="Genomic_DNA"/>
</dbReference>
<dbReference type="RefSeq" id="WP_212724615.1">
    <property type="nucleotide sequence ID" value="NZ_CP071249.1"/>
</dbReference>
<dbReference type="Proteomes" id="UP001058016">
    <property type="component" value="Chromosome"/>
</dbReference>
<evidence type="ECO:0000313" key="3">
    <source>
        <dbReference type="Proteomes" id="UP001058016"/>
    </source>
</evidence>